<reference evidence="11" key="1">
    <citation type="submission" date="2025-08" db="UniProtKB">
        <authorList>
            <consortium name="RefSeq"/>
        </authorList>
    </citation>
    <scope>IDENTIFICATION</scope>
    <source>
        <tissue evidence="11">Entire body</tissue>
    </source>
</reference>
<keyword evidence="2 4" id="KW-0560">Oxidoreductase</keyword>
<dbReference type="InterPro" id="IPR016162">
    <property type="entry name" value="Ald_DH_N"/>
</dbReference>
<protein>
    <recommendedName>
        <fullName evidence="4">Aldehyde dehydrogenase</fullName>
    </recommendedName>
</protein>
<dbReference type="FunFam" id="3.40.309.10:FF:000003">
    <property type="entry name" value="Aldehyde dehydrogenase"/>
    <property type="match status" value="1"/>
</dbReference>
<organism evidence="10 11">
    <name type="scientific">Agrilus planipennis</name>
    <name type="common">Emerald ash borer</name>
    <name type="synonym">Agrilus marcopoli</name>
    <dbReference type="NCBI Taxonomy" id="224129"/>
    <lineage>
        <taxon>Eukaryota</taxon>
        <taxon>Metazoa</taxon>
        <taxon>Ecdysozoa</taxon>
        <taxon>Arthropoda</taxon>
        <taxon>Hexapoda</taxon>
        <taxon>Insecta</taxon>
        <taxon>Pterygota</taxon>
        <taxon>Neoptera</taxon>
        <taxon>Endopterygota</taxon>
        <taxon>Coleoptera</taxon>
        <taxon>Polyphaga</taxon>
        <taxon>Elateriformia</taxon>
        <taxon>Buprestoidea</taxon>
        <taxon>Buprestidae</taxon>
        <taxon>Agrilinae</taxon>
        <taxon>Agrilus</taxon>
    </lineage>
</organism>
<dbReference type="PANTHER" id="PTHR43570:SF16">
    <property type="entry name" value="ALDEHYDE DEHYDROGENASE TYPE III, ISOFORM Q"/>
    <property type="match status" value="1"/>
</dbReference>
<sequence>MPKIESSEIYLAKAKYDAYSNRKYPFLDNSNAKVAVIDMESEIKSRNTGTNIHEMVQKSRQYFNTGATKHVQFRKQQLQALNRMLDENSKDLEIALAKDLNKSPMESQITEIEFLKNDIRSIISHVSEWSKPIFVPKPLINAFDKLFIYREPYGLVLVMGAWNYPIQLTLAPLVGAIAAGNCAIIKPSEHSPSCAQIIARLIPKYLDNNAFKVFLGGVPETTDLLKERFDYIFYTGSTTIGRIVQEAAAKHLTPVTLELGGKSPAFVDSTADINIAVKRILWGKLINAGQTCVAPDYILCSKETEKRLIQSAEEVVRTWYGEDAKKSPDYGRIISNRHFERLQTFLNDKTKIALGGKFDENEKFIEPTVLVNVHPNDPIMQEEIFGPILPILTVNDVSEAVNFINSRERPLALYIFTKNKKVKDSILKETSSGGVAINDTVMHTIVDTLPFGGIGYSGMGAYHGKASFDTFTHNKSVLEKDFNIIFEKMAEPKYPPYNKTKQKYIMFLTTHRGHLSFSFLWYVICFILGIGAAVLFIRFFA</sequence>
<feature type="active site" evidence="5 6">
    <location>
        <position position="258"/>
    </location>
</feature>
<evidence type="ECO:0000256" key="2">
    <source>
        <dbReference type="ARBA" id="ARBA00023002"/>
    </source>
</evidence>
<feature type="active site" evidence="5">
    <location>
        <position position="292"/>
    </location>
</feature>
<dbReference type="Pfam" id="PF00171">
    <property type="entry name" value="Aldedh"/>
    <property type="match status" value="1"/>
</dbReference>
<feature type="domain" description="Aldehyde dehydrogenase" evidence="9">
    <location>
        <begin position="47"/>
        <end position="477"/>
    </location>
</feature>
<dbReference type="FunFam" id="3.40.605.10:FF:000004">
    <property type="entry name" value="Aldehyde dehydrogenase"/>
    <property type="match status" value="1"/>
</dbReference>
<evidence type="ECO:0000256" key="3">
    <source>
        <dbReference type="ARBA" id="ARBA00023027"/>
    </source>
</evidence>
<dbReference type="GO" id="GO:0005737">
    <property type="term" value="C:cytoplasm"/>
    <property type="evidence" value="ECO:0007669"/>
    <property type="project" value="TreeGrafter"/>
</dbReference>
<dbReference type="Proteomes" id="UP000192223">
    <property type="component" value="Unplaced"/>
</dbReference>
<dbReference type="InterPro" id="IPR012394">
    <property type="entry name" value="Aldehyde_DH_NAD(P)"/>
</dbReference>
<dbReference type="PANTHER" id="PTHR43570">
    <property type="entry name" value="ALDEHYDE DEHYDROGENASE"/>
    <property type="match status" value="1"/>
</dbReference>
<dbReference type="InterPro" id="IPR016160">
    <property type="entry name" value="Ald_DH_CS_CYS"/>
</dbReference>
<dbReference type="InParanoid" id="A0A1W4WQT2"/>
<keyword evidence="10" id="KW-1185">Reference proteome</keyword>
<keyword evidence="8" id="KW-0472">Membrane</keyword>
<evidence type="ECO:0000256" key="8">
    <source>
        <dbReference type="SAM" id="Phobius"/>
    </source>
</evidence>
<dbReference type="InterPro" id="IPR015590">
    <property type="entry name" value="Aldehyde_DH_dom"/>
</dbReference>
<dbReference type="GO" id="GO:0006081">
    <property type="term" value="P:aldehyde metabolic process"/>
    <property type="evidence" value="ECO:0007669"/>
    <property type="project" value="InterPro"/>
</dbReference>
<evidence type="ECO:0000256" key="5">
    <source>
        <dbReference type="PIRSR" id="PIRSR036492-1"/>
    </source>
</evidence>
<keyword evidence="3" id="KW-0520">NAD</keyword>
<dbReference type="AlphaFoldDB" id="A0A1W4WQT2"/>
<evidence type="ECO:0000313" key="10">
    <source>
        <dbReference type="Proteomes" id="UP000192223"/>
    </source>
</evidence>
<dbReference type="STRING" id="224129.A0A1W4WQT2"/>
<dbReference type="InterPro" id="IPR029510">
    <property type="entry name" value="Ald_DH_CS_GLU"/>
</dbReference>
<comment type="similarity">
    <text evidence="1 4 7">Belongs to the aldehyde dehydrogenase family.</text>
</comment>
<feature type="transmembrane region" description="Helical" evidence="8">
    <location>
        <begin position="519"/>
        <end position="540"/>
    </location>
</feature>
<keyword evidence="8" id="KW-0812">Transmembrane</keyword>
<accession>A0A1W4WQT2</accession>
<dbReference type="Gene3D" id="3.40.309.10">
    <property type="entry name" value="Aldehyde Dehydrogenase, Chain A, domain 2"/>
    <property type="match status" value="1"/>
</dbReference>
<dbReference type="RefSeq" id="XP_018326276.1">
    <property type="nucleotide sequence ID" value="XM_018470774.2"/>
</dbReference>
<evidence type="ECO:0000256" key="6">
    <source>
        <dbReference type="PROSITE-ProRule" id="PRU10007"/>
    </source>
</evidence>
<evidence type="ECO:0000256" key="7">
    <source>
        <dbReference type="RuleBase" id="RU003345"/>
    </source>
</evidence>
<dbReference type="SUPFAM" id="SSF53720">
    <property type="entry name" value="ALDH-like"/>
    <property type="match status" value="1"/>
</dbReference>
<name>A0A1W4WQT2_AGRPL</name>
<dbReference type="PROSITE" id="PS00070">
    <property type="entry name" value="ALDEHYDE_DEHYDR_CYS"/>
    <property type="match status" value="1"/>
</dbReference>
<dbReference type="OrthoDB" id="440325at2759"/>
<dbReference type="InterPro" id="IPR016163">
    <property type="entry name" value="Ald_DH_C"/>
</dbReference>
<evidence type="ECO:0000256" key="4">
    <source>
        <dbReference type="PIRNR" id="PIRNR036492"/>
    </source>
</evidence>
<dbReference type="PIRSF" id="PIRSF036492">
    <property type="entry name" value="ALDH"/>
    <property type="match status" value="1"/>
</dbReference>
<dbReference type="FunCoup" id="A0A1W4WQT2">
    <property type="interactions" value="524"/>
</dbReference>
<dbReference type="PROSITE" id="PS00687">
    <property type="entry name" value="ALDEHYDE_DEHYDR_GLU"/>
    <property type="match status" value="1"/>
</dbReference>
<dbReference type="GeneID" id="108737710"/>
<evidence type="ECO:0000259" key="9">
    <source>
        <dbReference type="Pfam" id="PF00171"/>
    </source>
</evidence>
<dbReference type="Gene3D" id="3.40.605.10">
    <property type="entry name" value="Aldehyde Dehydrogenase, Chain A, domain 1"/>
    <property type="match status" value="1"/>
</dbReference>
<keyword evidence="8" id="KW-1133">Transmembrane helix</keyword>
<proteinExistence type="inferred from homology"/>
<dbReference type="GO" id="GO:0004029">
    <property type="term" value="F:aldehyde dehydrogenase (NAD+) activity"/>
    <property type="evidence" value="ECO:0007669"/>
    <property type="project" value="TreeGrafter"/>
</dbReference>
<dbReference type="InterPro" id="IPR016161">
    <property type="entry name" value="Ald_DH/histidinol_DH"/>
</dbReference>
<dbReference type="KEGG" id="apln:108737710"/>
<gene>
    <name evidence="11" type="primary">LOC108737710</name>
</gene>
<evidence type="ECO:0000256" key="1">
    <source>
        <dbReference type="ARBA" id="ARBA00009986"/>
    </source>
</evidence>
<evidence type="ECO:0000313" key="11">
    <source>
        <dbReference type="RefSeq" id="XP_018326276.1"/>
    </source>
</evidence>